<dbReference type="RefSeq" id="WP_123228588.1">
    <property type="nucleotide sequence ID" value="NZ_RJSE01000007.1"/>
</dbReference>
<keyword evidence="3" id="KW-1185">Reference proteome</keyword>
<protein>
    <submittedName>
        <fullName evidence="2">Phage tail protein</fullName>
    </submittedName>
</protein>
<gene>
    <name evidence="2" type="ORF">EFK50_16535</name>
</gene>
<comment type="caution">
    <text evidence="2">The sequence shown here is derived from an EMBL/GenBank/DDBJ whole genome shotgun (WGS) entry which is preliminary data.</text>
</comment>
<name>A0A3N0CIP3_9ACTN</name>
<dbReference type="OrthoDB" id="9810174at2"/>
<dbReference type="InterPro" id="IPR011083">
    <property type="entry name" value="Phage_tail_collar_dom"/>
</dbReference>
<proteinExistence type="predicted"/>
<evidence type="ECO:0000259" key="1">
    <source>
        <dbReference type="Pfam" id="PF07484"/>
    </source>
</evidence>
<accession>A0A3N0CIP3</accession>
<sequence>MAEDEPVADGTAADDDAPYLGEIRMFSFNITPKYWAPCEGQTLQISQNLALFSLIGTLYGGNGSTTFMLPDLRGRVPMDCGPTGYPGEAAGEAAHTLSQAEMPLHNHIAYGANTYEAQNQPGPDLQLSNSAGGNLYTAASNTFPMHPSSVSLTGGSKPHENRQPWIALNFCICLAGAFPAFNTEQEVHA</sequence>
<dbReference type="SUPFAM" id="SSF88874">
    <property type="entry name" value="Receptor-binding domain of short tail fibre protein gp12"/>
    <property type="match status" value="1"/>
</dbReference>
<dbReference type="Proteomes" id="UP000267128">
    <property type="component" value="Unassembled WGS sequence"/>
</dbReference>
<dbReference type="AlphaFoldDB" id="A0A3N0CIP3"/>
<dbReference type="Pfam" id="PF07484">
    <property type="entry name" value="Collar"/>
    <property type="match status" value="1"/>
</dbReference>
<evidence type="ECO:0000313" key="3">
    <source>
        <dbReference type="Proteomes" id="UP000267128"/>
    </source>
</evidence>
<reference evidence="2 3" key="1">
    <citation type="submission" date="2018-11" db="EMBL/GenBank/DDBJ databases">
        <authorList>
            <person name="Li F."/>
        </authorList>
    </citation>
    <scope>NUCLEOTIDE SEQUENCE [LARGE SCALE GENOMIC DNA]</scope>
    <source>
        <strain evidence="2 3">Gsoil 097</strain>
    </source>
</reference>
<organism evidence="2 3">
    <name type="scientific">Nocardioides marmoriginsengisoli</name>
    <dbReference type="NCBI Taxonomy" id="661483"/>
    <lineage>
        <taxon>Bacteria</taxon>
        <taxon>Bacillati</taxon>
        <taxon>Actinomycetota</taxon>
        <taxon>Actinomycetes</taxon>
        <taxon>Propionibacteriales</taxon>
        <taxon>Nocardioidaceae</taxon>
        <taxon>Nocardioides</taxon>
    </lineage>
</organism>
<dbReference type="InterPro" id="IPR037053">
    <property type="entry name" value="Phage_tail_collar_dom_sf"/>
</dbReference>
<dbReference type="EMBL" id="RJSE01000007">
    <property type="protein sequence ID" value="RNL63295.1"/>
    <property type="molecule type" value="Genomic_DNA"/>
</dbReference>
<dbReference type="Gene3D" id="3.90.1340.10">
    <property type="entry name" value="Phage tail collar domain"/>
    <property type="match status" value="1"/>
</dbReference>
<feature type="domain" description="Phage tail collar" evidence="1">
    <location>
        <begin position="21"/>
        <end position="77"/>
    </location>
</feature>
<evidence type="ECO:0000313" key="2">
    <source>
        <dbReference type="EMBL" id="RNL63295.1"/>
    </source>
</evidence>